<comment type="subcellular location">
    <subcellularLocation>
        <location evidence="8">Cytoplasm</location>
    </subcellularLocation>
</comment>
<evidence type="ECO:0000256" key="6">
    <source>
        <dbReference type="ARBA" id="ARBA00022777"/>
    </source>
</evidence>
<evidence type="ECO:0000313" key="10">
    <source>
        <dbReference type="EMBL" id="UUY02970.1"/>
    </source>
</evidence>
<evidence type="ECO:0000256" key="4">
    <source>
        <dbReference type="ARBA" id="ARBA00022679"/>
    </source>
</evidence>
<dbReference type="SMART" id="SM00359">
    <property type="entry name" value="PUA"/>
    <property type="match status" value="1"/>
</dbReference>
<dbReference type="InterPro" id="IPR001057">
    <property type="entry name" value="Glu/AcGlu_kinase"/>
</dbReference>
<dbReference type="InterPro" id="IPR001048">
    <property type="entry name" value="Asp/Glu/Uridylate_kinase"/>
</dbReference>
<dbReference type="Gene3D" id="3.40.1160.10">
    <property type="entry name" value="Acetylglutamate kinase-like"/>
    <property type="match status" value="1"/>
</dbReference>
<evidence type="ECO:0000256" key="8">
    <source>
        <dbReference type="HAMAP-Rule" id="MF_00456"/>
    </source>
</evidence>
<comment type="similarity">
    <text evidence="8">Belongs to the glutamate 5-kinase family.</text>
</comment>
<evidence type="ECO:0000256" key="1">
    <source>
        <dbReference type="ARBA" id="ARBA00022490"/>
    </source>
</evidence>
<feature type="binding site" evidence="8">
    <location>
        <position position="138"/>
    </location>
    <ligand>
        <name>substrate</name>
    </ligand>
</feature>
<dbReference type="PRINTS" id="PR00474">
    <property type="entry name" value="GLU5KINASE"/>
</dbReference>
<feature type="binding site" evidence="8">
    <location>
        <position position="150"/>
    </location>
    <ligand>
        <name>substrate</name>
    </ligand>
</feature>
<dbReference type="SUPFAM" id="SSF53633">
    <property type="entry name" value="Carbamate kinase-like"/>
    <property type="match status" value="1"/>
</dbReference>
<dbReference type="InterPro" id="IPR041739">
    <property type="entry name" value="G5K_ProB"/>
</dbReference>
<dbReference type="HAMAP" id="MF_00456">
    <property type="entry name" value="ProB"/>
    <property type="match status" value="1"/>
</dbReference>
<dbReference type="SUPFAM" id="SSF88697">
    <property type="entry name" value="PUA domain-like"/>
    <property type="match status" value="1"/>
</dbReference>
<dbReference type="PIRSF" id="PIRSF000729">
    <property type="entry name" value="GK"/>
    <property type="match status" value="1"/>
</dbReference>
<dbReference type="InterPro" id="IPR036393">
    <property type="entry name" value="AceGlu_kinase-like_sf"/>
</dbReference>
<keyword evidence="11" id="KW-1185">Reference proteome</keyword>
<dbReference type="NCBIfam" id="TIGR01027">
    <property type="entry name" value="proB"/>
    <property type="match status" value="1"/>
</dbReference>
<dbReference type="PROSITE" id="PS00902">
    <property type="entry name" value="GLUTAMATE_5_KINASE"/>
    <property type="match status" value="1"/>
</dbReference>
<dbReference type="PANTHER" id="PTHR43654">
    <property type="entry name" value="GLUTAMATE 5-KINASE"/>
    <property type="match status" value="1"/>
</dbReference>
<feature type="binding site" evidence="8">
    <location>
        <position position="7"/>
    </location>
    <ligand>
        <name>ATP</name>
        <dbReference type="ChEBI" id="CHEBI:30616"/>
    </ligand>
</feature>
<evidence type="ECO:0000256" key="5">
    <source>
        <dbReference type="ARBA" id="ARBA00022741"/>
    </source>
</evidence>
<keyword evidence="4 8" id="KW-0808">Transferase</keyword>
<dbReference type="InterPro" id="IPR002478">
    <property type="entry name" value="PUA"/>
</dbReference>
<reference evidence="11" key="1">
    <citation type="submission" date="2021-11" db="EMBL/GenBank/DDBJ databases">
        <title>Cultivation dependent microbiological survey of springs from the worlds oldest radium mine currently devoted to the extraction of radon-saturated water.</title>
        <authorList>
            <person name="Kapinusova G."/>
            <person name="Smrhova T."/>
            <person name="Strejcek M."/>
            <person name="Suman J."/>
            <person name="Jani K."/>
            <person name="Pajer P."/>
            <person name="Uhlik O."/>
        </authorList>
    </citation>
    <scope>NUCLEOTIDE SEQUENCE [LARGE SCALE GENOMIC DNA]</scope>
    <source>
        <strain evidence="11">J379</strain>
    </source>
</reference>
<dbReference type="InterPro" id="IPR015947">
    <property type="entry name" value="PUA-like_sf"/>
</dbReference>
<gene>
    <name evidence="8 10" type="primary">proB</name>
    <name evidence="10" type="ORF">LRS13_20145</name>
</gene>
<evidence type="ECO:0000259" key="9">
    <source>
        <dbReference type="SMART" id="SM00359"/>
    </source>
</evidence>
<dbReference type="InterPro" id="IPR019797">
    <property type="entry name" value="Glutamate_5-kinase_CS"/>
</dbReference>
<keyword evidence="2 8" id="KW-0028">Amino-acid biosynthesis</keyword>
<proteinExistence type="inferred from homology"/>
<keyword evidence="5 8" id="KW-0547">Nucleotide-binding</keyword>
<evidence type="ECO:0000256" key="7">
    <source>
        <dbReference type="ARBA" id="ARBA00022840"/>
    </source>
</evidence>
<name>A0ABY5PE79_9ACTN</name>
<sequence>MARHVIKLGSSIVAHDDGSLRDDVLQRLADEVARRHAAGDDVVIVSSGAIAHGLRIMRPGEGAADRPTAIEDLQAASAVGQGKLYRVYDELLRDRGVTSAQVLLTFFDMSARGHYLNARNTLRRLLDWRVVPVINENDTTATDEISFGDNDFLAAQVAILVEADQLALLTTPDGVFTADPRNDPAARMVEEVTDYAVLDELQIGHETSSLGTGGMRSKVVAAEMATAAGIDTVICSGRREGALRRVLDGEREGTRFPARETGYTSFKLWLKYAKPSHGTVLVDAGAARALKDGGTSLLPVGITAVDGTFDVGDAVEIAHGGGLIGKGITNYAADELRRIIGLKSPQVREVFPRATEEAVHRDYFVLA</sequence>
<keyword evidence="3 8" id="KW-0641">Proline biosynthesis</keyword>
<comment type="pathway">
    <text evidence="8">Amino-acid biosynthesis; L-proline biosynthesis; L-glutamate 5-semialdehyde from L-glutamate: step 1/2.</text>
</comment>
<dbReference type="RefSeq" id="WP_353863490.1">
    <property type="nucleotide sequence ID" value="NZ_CP088295.1"/>
</dbReference>
<evidence type="ECO:0000256" key="2">
    <source>
        <dbReference type="ARBA" id="ARBA00022605"/>
    </source>
</evidence>
<dbReference type="Pfam" id="PF00696">
    <property type="entry name" value="AA_kinase"/>
    <property type="match status" value="1"/>
</dbReference>
<dbReference type="PANTHER" id="PTHR43654:SF1">
    <property type="entry name" value="ISOPENTENYL PHOSPHATE KINASE"/>
    <property type="match status" value="1"/>
</dbReference>
<dbReference type="Proteomes" id="UP001058860">
    <property type="component" value="Chromosome"/>
</dbReference>
<protein>
    <recommendedName>
        <fullName evidence="8">Glutamate 5-kinase</fullName>
        <ecNumber evidence="8">2.7.2.11</ecNumber>
    </recommendedName>
    <alternativeName>
        <fullName evidence="8">Gamma-glutamyl kinase</fullName>
        <shortName evidence="8">GK</shortName>
    </alternativeName>
</protein>
<dbReference type="InterPro" id="IPR036974">
    <property type="entry name" value="PUA_sf"/>
</dbReference>
<dbReference type="Gene3D" id="2.30.130.10">
    <property type="entry name" value="PUA domain"/>
    <property type="match status" value="1"/>
</dbReference>
<dbReference type="CDD" id="cd21157">
    <property type="entry name" value="PUA_G5K"/>
    <property type="match status" value="1"/>
</dbReference>
<dbReference type="EC" id="2.7.2.11" evidence="8"/>
<feature type="domain" description="PUA" evidence="9">
    <location>
        <begin position="278"/>
        <end position="360"/>
    </location>
</feature>
<dbReference type="PROSITE" id="PS50890">
    <property type="entry name" value="PUA"/>
    <property type="match status" value="1"/>
</dbReference>
<evidence type="ECO:0000256" key="3">
    <source>
        <dbReference type="ARBA" id="ARBA00022650"/>
    </source>
</evidence>
<dbReference type="GO" id="GO:0004349">
    <property type="term" value="F:glutamate 5-kinase activity"/>
    <property type="evidence" value="ECO:0007669"/>
    <property type="project" value="UniProtKB-EC"/>
</dbReference>
<dbReference type="CDD" id="cd04242">
    <property type="entry name" value="AAK_G5K_ProB"/>
    <property type="match status" value="1"/>
</dbReference>
<dbReference type="InterPro" id="IPR005715">
    <property type="entry name" value="Glu_5kinase/COase_Synthase"/>
</dbReference>
<comment type="catalytic activity">
    <reaction evidence="8">
        <text>L-glutamate + ATP = L-glutamyl 5-phosphate + ADP</text>
        <dbReference type="Rhea" id="RHEA:14877"/>
        <dbReference type="ChEBI" id="CHEBI:29985"/>
        <dbReference type="ChEBI" id="CHEBI:30616"/>
        <dbReference type="ChEBI" id="CHEBI:58274"/>
        <dbReference type="ChEBI" id="CHEBI:456216"/>
        <dbReference type="EC" id="2.7.2.11"/>
    </reaction>
</comment>
<comment type="caution">
    <text evidence="8">Lacks conserved residue(s) required for the propagation of feature annotation.</text>
</comment>
<dbReference type="InterPro" id="IPR011529">
    <property type="entry name" value="Glu_5kinase"/>
</dbReference>
<feature type="binding site" evidence="8">
    <location>
        <position position="47"/>
    </location>
    <ligand>
        <name>substrate</name>
    </ligand>
</feature>
<accession>A0ABY5PE79</accession>
<feature type="binding site" evidence="8">
    <location>
        <begin position="212"/>
        <end position="218"/>
    </location>
    <ligand>
        <name>ATP</name>
        <dbReference type="ChEBI" id="CHEBI:30616"/>
    </ligand>
</feature>
<dbReference type="EMBL" id="CP088295">
    <property type="protein sequence ID" value="UUY02970.1"/>
    <property type="molecule type" value="Genomic_DNA"/>
</dbReference>
<organism evidence="10 11">
    <name type="scientific">Svornostia abyssi</name>
    <dbReference type="NCBI Taxonomy" id="2898438"/>
    <lineage>
        <taxon>Bacteria</taxon>
        <taxon>Bacillati</taxon>
        <taxon>Actinomycetota</taxon>
        <taxon>Thermoleophilia</taxon>
        <taxon>Solirubrobacterales</taxon>
        <taxon>Baekduiaceae</taxon>
        <taxon>Svornostia</taxon>
    </lineage>
</organism>
<dbReference type="Pfam" id="PF01472">
    <property type="entry name" value="PUA"/>
    <property type="match status" value="1"/>
</dbReference>
<evidence type="ECO:0000313" key="11">
    <source>
        <dbReference type="Proteomes" id="UP001058860"/>
    </source>
</evidence>
<keyword evidence="6 8" id="KW-0418">Kinase</keyword>
<keyword evidence="7 8" id="KW-0067">ATP-binding</keyword>
<keyword evidence="1 8" id="KW-0963">Cytoplasm</keyword>
<comment type="function">
    <text evidence="8">Catalyzes the transfer of a phosphate group to glutamate to form L-glutamate 5-phosphate.</text>
</comment>